<dbReference type="Gene3D" id="2.60.40.10">
    <property type="entry name" value="Immunoglobulins"/>
    <property type="match status" value="1"/>
</dbReference>
<evidence type="ECO:0000259" key="1">
    <source>
        <dbReference type="Pfam" id="PF08770"/>
    </source>
</evidence>
<dbReference type="InterPro" id="IPR014880">
    <property type="entry name" value="SoxZ_dom"/>
</dbReference>
<dbReference type="SUPFAM" id="SSF81296">
    <property type="entry name" value="E set domains"/>
    <property type="match status" value="1"/>
</dbReference>
<dbReference type="EMBL" id="PHIG01000037">
    <property type="protein sequence ID" value="PJK28991.1"/>
    <property type="molecule type" value="Genomic_DNA"/>
</dbReference>
<keyword evidence="3" id="KW-1185">Reference proteome</keyword>
<reference evidence="2 3" key="1">
    <citation type="submission" date="2017-11" db="EMBL/GenBank/DDBJ databases">
        <title>Draft genome sequence of Rhizobiales bacterium SY3-13.</title>
        <authorList>
            <person name="Sun C."/>
        </authorList>
    </citation>
    <scope>NUCLEOTIDE SEQUENCE [LARGE SCALE GENOMIC DNA]</scope>
    <source>
        <strain evidence="2 3">SY3-13</strain>
    </source>
</reference>
<comment type="caution">
    <text evidence="2">The sequence shown here is derived from an EMBL/GenBank/DDBJ whole genome shotgun (WGS) entry which is preliminary data.</text>
</comment>
<proteinExistence type="predicted"/>
<accession>A0A2M9FZT7</accession>
<protein>
    <submittedName>
        <fullName evidence="2">Thiosulfate oxidation carrier complex protein SoxZ</fullName>
    </submittedName>
</protein>
<dbReference type="RefSeq" id="WP_109794121.1">
    <property type="nucleotide sequence ID" value="NZ_PHIG01000037.1"/>
</dbReference>
<gene>
    <name evidence="2" type="ORF">CVT23_13790</name>
</gene>
<organism evidence="2 3">
    <name type="scientific">Minwuia thermotolerans</name>
    <dbReference type="NCBI Taxonomy" id="2056226"/>
    <lineage>
        <taxon>Bacteria</taxon>
        <taxon>Pseudomonadati</taxon>
        <taxon>Pseudomonadota</taxon>
        <taxon>Alphaproteobacteria</taxon>
        <taxon>Minwuiales</taxon>
        <taxon>Minwuiaceae</taxon>
        <taxon>Minwuia</taxon>
    </lineage>
</organism>
<dbReference type="AlphaFoldDB" id="A0A2M9FZT7"/>
<dbReference type="OrthoDB" id="9795530at2"/>
<name>A0A2M9FZT7_9PROT</name>
<dbReference type="InterPro" id="IPR013783">
    <property type="entry name" value="Ig-like_fold"/>
</dbReference>
<evidence type="ECO:0000313" key="2">
    <source>
        <dbReference type="EMBL" id="PJK28991.1"/>
    </source>
</evidence>
<feature type="domain" description="Sulphur oxidation protein SoxZ" evidence="1">
    <location>
        <begin position="11"/>
        <end position="104"/>
    </location>
</feature>
<dbReference type="Proteomes" id="UP000229498">
    <property type="component" value="Unassembled WGS sequence"/>
</dbReference>
<evidence type="ECO:0000313" key="3">
    <source>
        <dbReference type="Proteomes" id="UP000229498"/>
    </source>
</evidence>
<sequence length="109" mass="12266">MAGTDRRIHVPERVRRGEVFMVRTLARHPMEPGVRFDAGNLIVHPRHILQAVTAFYNGVEVFSADWFSSVSANPYLSFHLKAVDSGLIEVIWISDYNARSSASARIEVV</sequence>
<dbReference type="InterPro" id="IPR014756">
    <property type="entry name" value="Ig_E-set"/>
</dbReference>
<dbReference type="Pfam" id="PF08770">
    <property type="entry name" value="SoxZ"/>
    <property type="match status" value="1"/>
</dbReference>